<protein>
    <recommendedName>
        <fullName evidence="8">Methylated-DNA--protein-cysteine methyltransferase</fullName>
        <ecNumber evidence="8">2.1.1.63</ecNumber>
    </recommendedName>
    <alternativeName>
        <fullName evidence="8">6-O-methylguanine-DNA methyltransferase</fullName>
        <shortName evidence="8">MGMT</shortName>
    </alternativeName>
    <alternativeName>
        <fullName evidence="8">O-6-methylguanine-DNA-alkyltransferase</fullName>
    </alternativeName>
</protein>
<dbReference type="Gene3D" id="3.30.160.70">
    <property type="entry name" value="Methylated DNA-protein cysteine methyltransferase domain"/>
    <property type="match status" value="1"/>
</dbReference>
<dbReference type="InterPro" id="IPR008332">
    <property type="entry name" value="MethylG_MeTrfase_N"/>
</dbReference>
<evidence type="ECO:0000259" key="10">
    <source>
        <dbReference type="Pfam" id="PF02870"/>
    </source>
</evidence>
<keyword evidence="3 8" id="KW-0489">Methyltransferase</keyword>
<dbReference type="Pfam" id="PF01035">
    <property type="entry name" value="DNA_binding_1"/>
    <property type="match status" value="1"/>
</dbReference>
<comment type="function">
    <text evidence="8">Involved in the cellular defense against the biological effects of O6-methylguanine (O6-MeG) and O4-methylthymine (O4-MeT) in DNA. Repairs the methylated nucleobase in DNA by stoichiometrically transferring the methyl group to a cysteine residue in the enzyme. This is a suicide reaction: the enzyme is irreversibly inactivated.</text>
</comment>
<evidence type="ECO:0000256" key="6">
    <source>
        <dbReference type="ARBA" id="ARBA00023204"/>
    </source>
</evidence>
<dbReference type="Gene3D" id="1.10.10.10">
    <property type="entry name" value="Winged helix-like DNA-binding domain superfamily/Winged helix DNA-binding domain"/>
    <property type="match status" value="1"/>
</dbReference>
<comment type="subcellular location">
    <subcellularLocation>
        <location evidence="8">Cytoplasm</location>
    </subcellularLocation>
</comment>
<evidence type="ECO:0000313" key="12">
    <source>
        <dbReference type="Proteomes" id="UP001209755"/>
    </source>
</evidence>
<evidence type="ECO:0000256" key="2">
    <source>
        <dbReference type="ARBA" id="ARBA00022490"/>
    </source>
</evidence>
<feature type="domain" description="Methylated-DNA-[protein]-cysteine S-methyltransferase DNA binding" evidence="9">
    <location>
        <begin position="67"/>
        <end position="146"/>
    </location>
</feature>
<reference evidence="12" key="1">
    <citation type="submission" date="2023-07" db="EMBL/GenBank/DDBJ databases">
        <title>Genome sequencing of Purple Non-Sulfur Bacteria from various extreme environments.</title>
        <authorList>
            <person name="Mayer M."/>
        </authorList>
    </citation>
    <scope>NUCLEOTIDE SEQUENCE [LARGE SCALE GENOMIC DNA]</scope>
    <source>
        <strain evidence="12">DSM 17935</strain>
    </source>
</reference>
<dbReference type="InterPro" id="IPR023546">
    <property type="entry name" value="MGMT"/>
</dbReference>
<evidence type="ECO:0000256" key="7">
    <source>
        <dbReference type="ARBA" id="ARBA00049348"/>
    </source>
</evidence>
<evidence type="ECO:0000256" key="3">
    <source>
        <dbReference type="ARBA" id="ARBA00022603"/>
    </source>
</evidence>
<dbReference type="InterPro" id="IPR001497">
    <property type="entry name" value="MethylDNA_cys_MeTrfase_AS"/>
</dbReference>
<dbReference type="InterPro" id="IPR036217">
    <property type="entry name" value="MethylDNA_cys_MeTrfase_DNAb"/>
</dbReference>
<dbReference type="Proteomes" id="UP001209755">
    <property type="component" value="Unassembled WGS sequence"/>
</dbReference>
<organism evidence="11 12">
    <name type="scientific">Rhodobium gokarnense</name>
    <dbReference type="NCBI Taxonomy" id="364296"/>
    <lineage>
        <taxon>Bacteria</taxon>
        <taxon>Pseudomonadati</taxon>
        <taxon>Pseudomonadota</taxon>
        <taxon>Alphaproteobacteria</taxon>
        <taxon>Hyphomicrobiales</taxon>
        <taxon>Rhodobiaceae</taxon>
        <taxon>Rhodobium</taxon>
    </lineage>
</organism>
<comment type="similarity">
    <text evidence="8">Belongs to the MGMT family.</text>
</comment>
<comment type="caution">
    <text evidence="11">The sequence shown here is derived from an EMBL/GenBank/DDBJ whole genome shotgun (WGS) entry which is preliminary data.</text>
</comment>
<dbReference type="PANTHER" id="PTHR10815:SF13">
    <property type="entry name" value="METHYLATED-DNA--PROTEIN-CYSTEINE METHYLTRANSFERASE"/>
    <property type="match status" value="1"/>
</dbReference>
<comment type="miscellaneous">
    <text evidence="8">This enzyme catalyzes only one turnover and therefore is not strictly catalytic. According to one definition, an enzyme is a biocatalyst that acts repeatedly and over many reaction cycles.</text>
</comment>
<dbReference type="Pfam" id="PF02870">
    <property type="entry name" value="Methyltransf_1N"/>
    <property type="match status" value="1"/>
</dbReference>
<dbReference type="InterPro" id="IPR036388">
    <property type="entry name" value="WH-like_DNA-bd_sf"/>
</dbReference>
<evidence type="ECO:0000256" key="5">
    <source>
        <dbReference type="ARBA" id="ARBA00022763"/>
    </source>
</evidence>
<feature type="domain" description="Methylguanine DNA methyltransferase ribonuclease-like" evidence="10">
    <location>
        <begin position="4"/>
        <end position="63"/>
    </location>
</feature>
<dbReference type="EC" id="2.1.1.63" evidence="8"/>
<comment type="catalytic activity">
    <reaction evidence="1 8">
        <text>a 4-O-methyl-thymidine in DNA + L-cysteinyl-[protein] = a thymidine in DNA + S-methyl-L-cysteinyl-[protein]</text>
        <dbReference type="Rhea" id="RHEA:53428"/>
        <dbReference type="Rhea" id="RHEA-COMP:10131"/>
        <dbReference type="Rhea" id="RHEA-COMP:10132"/>
        <dbReference type="Rhea" id="RHEA-COMP:13555"/>
        <dbReference type="Rhea" id="RHEA-COMP:13556"/>
        <dbReference type="ChEBI" id="CHEBI:29950"/>
        <dbReference type="ChEBI" id="CHEBI:82612"/>
        <dbReference type="ChEBI" id="CHEBI:137386"/>
        <dbReference type="ChEBI" id="CHEBI:137387"/>
        <dbReference type="EC" id="2.1.1.63"/>
    </reaction>
</comment>
<dbReference type="RefSeq" id="WP_264603047.1">
    <property type="nucleotide sequence ID" value="NZ_JAOQNS010000012.1"/>
</dbReference>
<dbReference type="SUPFAM" id="SSF46767">
    <property type="entry name" value="Methylated DNA-protein cysteine methyltransferase, C-terminal domain"/>
    <property type="match status" value="1"/>
</dbReference>
<feature type="active site" description="Nucleophile; methyl group acceptor" evidence="8">
    <location>
        <position position="116"/>
    </location>
</feature>
<accession>A0ABT3HGF0</accession>
<dbReference type="CDD" id="cd06445">
    <property type="entry name" value="ATase"/>
    <property type="match status" value="1"/>
</dbReference>
<name>A0ABT3HGF0_9HYPH</name>
<dbReference type="SUPFAM" id="SSF53155">
    <property type="entry name" value="Methylated DNA-protein cysteine methyltransferase domain"/>
    <property type="match status" value="1"/>
</dbReference>
<dbReference type="PROSITE" id="PS00374">
    <property type="entry name" value="MGMT"/>
    <property type="match status" value="1"/>
</dbReference>
<evidence type="ECO:0000259" key="9">
    <source>
        <dbReference type="Pfam" id="PF01035"/>
    </source>
</evidence>
<dbReference type="PANTHER" id="PTHR10815">
    <property type="entry name" value="METHYLATED-DNA--PROTEIN-CYSTEINE METHYLTRANSFERASE"/>
    <property type="match status" value="1"/>
</dbReference>
<evidence type="ECO:0000313" key="11">
    <source>
        <dbReference type="EMBL" id="MCW2309473.1"/>
    </source>
</evidence>
<keyword evidence="12" id="KW-1185">Reference proteome</keyword>
<dbReference type="HAMAP" id="MF_00772">
    <property type="entry name" value="OGT"/>
    <property type="match status" value="1"/>
</dbReference>
<evidence type="ECO:0000256" key="1">
    <source>
        <dbReference type="ARBA" id="ARBA00001286"/>
    </source>
</evidence>
<dbReference type="InterPro" id="IPR014048">
    <property type="entry name" value="MethylDNA_cys_MeTrfase_DNA-bd"/>
</dbReference>
<dbReference type="InterPro" id="IPR036631">
    <property type="entry name" value="MGMT_N_sf"/>
</dbReference>
<dbReference type="GO" id="GO:0003908">
    <property type="term" value="F:methylated-DNA-[protein]-cysteine S-methyltransferase activity"/>
    <property type="evidence" value="ECO:0007669"/>
    <property type="project" value="UniProtKB-EC"/>
</dbReference>
<dbReference type="NCBIfam" id="TIGR00589">
    <property type="entry name" value="ogt"/>
    <property type="match status" value="1"/>
</dbReference>
<evidence type="ECO:0000256" key="8">
    <source>
        <dbReference type="HAMAP-Rule" id="MF_00772"/>
    </source>
</evidence>
<keyword evidence="5 8" id="KW-0227">DNA damage</keyword>
<evidence type="ECO:0000256" key="4">
    <source>
        <dbReference type="ARBA" id="ARBA00022679"/>
    </source>
</evidence>
<gene>
    <name evidence="11" type="ORF">M2319_003827</name>
</gene>
<dbReference type="GO" id="GO:0032259">
    <property type="term" value="P:methylation"/>
    <property type="evidence" value="ECO:0007669"/>
    <property type="project" value="UniProtKB-KW"/>
</dbReference>
<keyword evidence="4 8" id="KW-0808">Transferase</keyword>
<dbReference type="EMBL" id="JAOQNS010000012">
    <property type="protein sequence ID" value="MCW2309473.1"/>
    <property type="molecule type" value="Genomic_DNA"/>
</dbReference>
<proteinExistence type="inferred from homology"/>
<comment type="catalytic activity">
    <reaction evidence="7 8">
        <text>a 6-O-methyl-2'-deoxyguanosine in DNA + L-cysteinyl-[protein] = S-methyl-L-cysteinyl-[protein] + a 2'-deoxyguanosine in DNA</text>
        <dbReference type="Rhea" id="RHEA:24000"/>
        <dbReference type="Rhea" id="RHEA-COMP:10131"/>
        <dbReference type="Rhea" id="RHEA-COMP:10132"/>
        <dbReference type="Rhea" id="RHEA-COMP:11367"/>
        <dbReference type="Rhea" id="RHEA-COMP:11368"/>
        <dbReference type="ChEBI" id="CHEBI:29950"/>
        <dbReference type="ChEBI" id="CHEBI:82612"/>
        <dbReference type="ChEBI" id="CHEBI:85445"/>
        <dbReference type="ChEBI" id="CHEBI:85448"/>
        <dbReference type="EC" id="2.1.1.63"/>
    </reaction>
</comment>
<keyword evidence="2 8" id="KW-0963">Cytoplasm</keyword>
<sequence>MNIATLDTPVGRLGVAEEDGRITRVIWDAEAQGKRTAVLEEALRQLAGYFEGRRTAFDLPLAPAGNAFQQQVYSAMRAIPFGETRSYGDIARDLGVAAQPVGQACGSNPIPVIIPCHRVVGSHGLGGFSGAGGVETKIRLLKLEGAYSLLL</sequence>
<keyword evidence="6 8" id="KW-0234">DNA repair</keyword>